<comment type="subcellular location">
    <subcellularLocation>
        <location evidence="1">Membrane</location>
        <topology evidence="1">Multi-pass membrane protein</topology>
    </subcellularLocation>
</comment>
<dbReference type="Gene3D" id="1.20.1250.20">
    <property type="entry name" value="MFS general substrate transporter like domains"/>
    <property type="match status" value="1"/>
</dbReference>
<evidence type="ECO:0000313" key="8">
    <source>
        <dbReference type="EMBL" id="MDQ1210602.1"/>
    </source>
</evidence>
<feature type="transmembrane region" description="Helical" evidence="6">
    <location>
        <begin position="411"/>
        <end position="430"/>
    </location>
</feature>
<evidence type="ECO:0000313" key="9">
    <source>
        <dbReference type="Proteomes" id="UP001233360"/>
    </source>
</evidence>
<keyword evidence="3 6" id="KW-0812">Transmembrane</keyword>
<feature type="transmembrane region" description="Helical" evidence="6">
    <location>
        <begin position="450"/>
        <end position="468"/>
    </location>
</feature>
<dbReference type="InterPro" id="IPR020846">
    <property type="entry name" value="MFS_dom"/>
</dbReference>
<dbReference type="EMBL" id="JAUTBK010000002">
    <property type="protein sequence ID" value="MDQ1210602.1"/>
    <property type="molecule type" value="Genomic_DNA"/>
</dbReference>
<feature type="transmembrane region" description="Helical" evidence="6">
    <location>
        <begin position="211"/>
        <end position="228"/>
    </location>
</feature>
<feature type="transmembrane region" description="Helical" evidence="6">
    <location>
        <begin position="151"/>
        <end position="174"/>
    </location>
</feature>
<evidence type="ECO:0000256" key="3">
    <source>
        <dbReference type="ARBA" id="ARBA00022692"/>
    </source>
</evidence>
<organism evidence="8 9">
    <name type="scientific">Acinetobacter baylyi</name>
    <dbReference type="NCBI Taxonomy" id="202950"/>
    <lineage>
        <taxon>Bacteria</taxon>
        <taxon>Pseudomonadati</taxon>
        <taxon>Pseudomonadota</taxon>
        <taxon>Gammaproteobacteria</taxon>
        <taxon>Moraxellales</taxon>
        <taxon>Moraxellaceae</taxon>
        <taxon>Acinetobacter</taxon>
    </lineage>
</organism>
<feature type="transmembrane region" description="Helical" evidence="6">
    <location>
        <begin position="117"/>
        <end position="139"/>
    </location>
</feature>
<dbReference type="SUPFAM" id="SSF103473">
    <property type="entry name" value="MFS general substrate transporter"/>
    <property type="match status" value="1"/>
</dbReference>
<accession>A0ABU0V1B7</accession>
<keyword evidence="5 6" id="KW-0472">Membrane</keyword>
<name>A0ABU0V1B7_ACIBI</name>
<protein>
    <submittedName>
        <fullName evidence="8">EmrB/QacA subfamily drug resistance transporter</fullName>
    </submittedName>
</protein>
<dbReference type="InterPro" id="IPR011701">
    <property type="entry name" value="MFS"/>
</dbReference>
<reference evidence="8 9" key="1">
    <citation type="submission" date="2023-07" db="EMBL/GenBank/DDBJ databases">
        <title>Functional and genomic diversity of the sorghum phyllosphere microbiome.</title>
        <authorList>
            <person name="Shade A."/>
        </authorList>
    </citation>
    <scope>NUCLEOTIDE SEQUENCE [LARGE SCALE GENOMIC DNA]</scope>
    <source>
        <strain evidence="8 9">SORGH_AS_0887</strain>
    </source>
</reference>
<evidence type="ECO:0000256" key="6">
    <source>
        <dbReference type="SAM" id="Phobius"/>
    </source>
</evidence>
<feature type="transmembrane region" description="Helical" evidence="6">
    <location>
        <begin position="367"/>
        <end position="390"/>
    </location>
</feature>
<dbReference type="RefSeq" id="WP_307005277.1">
    <property type="nucleotide sequence ID" value="NZ_JAUTBK010000002.1"/>
</dbReference>
<evidence type="ECO:0000256" key="5">
    <source>
        <dbReference type="ARBA" id="ARBA00023136"/>
    </source>
</evidence>
<dbReference type="PANTHER" id="PTHR42718">
    <property type="entry name" value="MAJOR FACILITATOR SUPERFAMILY MULTIDRUG TRANSPORTER MFSC"/>
    <property type="match status" value="1"/>
</dbReference>
<feature type="transmembrane region" description="Helical" evidence="6">
    <location>
        <begin position="309"/>
        <end position="329"/>
    </location>
</feature>
<sequence length="484" mass="53240">MTDISRAHATQHSCDEKSMISRWVMLCVMLGTGTVSLNNSSFNPALVQLMHDFNIGEAAVSWFMVSFLLAMSLSLLLTGFLSQRFGKREVYLGALALFVLTSAIGGCAKHYETVLTVRAVQGFASGLMIPLSLGIIFSVTPQQKRGAATGLWGAMIMLTLACGPMLGAVLLIWWDWPALFLVNIPFGVLALVLGWIHLPKQTKNRSERFDWFAYSLLSASIISLLLALSQVKTLSDLESFKFFLLILISILSGLWFWIITRKQQSSLIKWQIFNSQGFNYSLFISVMHTIGLFISLLVIPLFIQNTLKLSPIWTGILLMTSALTTSLCSKWAGEFLDQHGAKFLISFGIILTALAFIGLAVGGHLPLTYLIVCMALHGLGFGLSYMPATTAGLNSLSDQELVTQGAAINNLLRRTCSAVAVVIAALYLQIRTHSLLASYDLDRAQLTSIRELFLICAALLLLALPYAWKFPYSKPLDAHRSSKI</sequence>
<dbReference type="Proteomes" id="UP001233360">
    <property type="component" value="Unassembled WGS sequence"/>
</dbReference>
<feature type="transmembrane region" description="Helical" evidence="6">
    <location>
        <begin position="240"/>
        <end position="259"/>
    </location>
</feature>
<feature type="domain" description="Major facilitator superfamily (MFS) profile" evidence="7">
    <location>
        <begin position="24"/>
        <end position="475"/>
    </location>
</feature>
<keyword evidence="4 6" id="KW-1133">Transmembrane helix</keyword>
<feature type="transmembrane region" description="Helical" evidence="6">
    <location>
        <begin position="280"/>
        <end position="303"/>
    </location>
</feature>
<keyword evidence="9" id="KW-1185">Reference proteome</keyword>
<dbReference type="Pfam" id="PF07690">
    <property type="entry name" value="MFS_1"/>
    <property type="match status" value="1"/>
</dbReference>
<feature type="transmembrane region" description="Helical" evidence="6">
    <location>
        <begin position="90"/>
        <end position="111"/>
    </location>
</feature>
<feature type="transmembrane region" description="Helical" evidence="6">
    <location>
        <begin position="20"/>
        <end position="39"/>
    </location>
</feature>
<comment type="caution">
    <text evidence="8">The sequence shown here is derived from an EMBL/GenBank/DDBJ whole genome shotgun (WGS) entry which is preliminary data.</text>
</comment>
<dbReference type="PROSITE" id="PS50850">
    <property type="entry name" value="MFS"/>
    <property type="match status" value="1"/>
</dbReference>
<feature type="transmembrane region" description="Helical" evidence="6">
    <location>
        <begin position="59"/>
        <end position="78"/>
    </location>
</feature>
<proteinExistence type="predicted"/>
<evidence type="ECO:0000256" key="1">
    <source>
        <dbReference type="ARBA" id="ARBA00004141"/>
    </source>
</evidence>
<dbReference type="PANTHER" id="PTHR42718:SF9">
    <property type="entry name" value="MAJOR FACILITATOR SUPERFAMILY MULTIDRUG TRANSPORTER MFSC"/>
    <property type="match status" value="1"/>
</dbReference>
<feature type="transmembrane region" description="Helical" evidence="6">
    <location>
        <begin position="341"/>
        <end position="361"/>
    </location>
</feature>
<dbReference type="Gene3D" id="1.20.1720.10">
    <property type="entry name" value="Multidrug resistance protein D"/>
    <property type="match status" value="1"/>
</dbReference>
<dbReference type="InterPro" id="IPR036259">
    <property type="entry name" value="MFS_trans_sf"/>
</dbReference>
<evidence type="ECO:0000256" key="2">
    <source>
        <dbReference type="ARBA" id="ARBA00022448"/>
    </source>
</evidence>
<evidence type="ECO:0000259" key="7">
    <source>
        <dbReference type="PROSITE" id="PS50850"/>
    </source>
</evidence>
<evidence type="ECO:0000256" key="4">
    <source>
        <dbReference type="ARBA" id="ARBA00022989"/>
    </source>
</evidence>
<feature type="transmembrane region" description="Helical" evidence="6">
    <location>
        <begin position="180"/>
        <end position="199"/>
    </location>
</feature>
<keyword evidence="2" id="KW-0813">Transport</keyword>
<gene>
    <name evidence="8" type="ORF">QE380_003525</name>
</gene>